<dbReference type="EMBL" id="CP036339">
    <property type="protein sequence ID" value="QDT72937.1"/>
    <property type="molecule type" value="Genomic_DNA"/>
</dbReference>
<keyword evidence="3" id="KW-1185">Reference proteome</keyword>
<evidence type="ECO:0000313" key="2">
    <source>
        <dbReference type="EMBL" id="QDT72937.1"/>
    </source>
</evidence>
<name>A0A517TX46_9BACT</name>
<dbReference type="OrthoDB" id="512336at2"/>
<protein>
    <recommendedName>
        <fullName evidence="4">DUF1579 domain-containing protein</fullName>
    </recommendedName>
</protein>
<accession>A0A517TX46</accession>
<dbReference type="RefSeq" id="WP_145432452.1">
    <property type="nucleotide sequence ID" value="NZ_CP036339.1"/>
</dbReference>
<dbReference type="AlphaFoldDB" id="A0A517TX46"/>
<dbReference type="InterPro" id="IPR011473">
    <property type="entry name" value="DUF1579"/>
</dbReference>
<evidence type="ECO:0000313" key="3">
    <source>
        <dbReference type="Proteomes" id="UP000317909"/>
    </source>
</evidence>
<evidence type="ECO:0008006" key="4">
    <source>
        <dbReference type="Google" id="ProtNLM"/>
    </source>
</evidence>
<organism evidence="2 3">
    <name type="scientific">Lacipirellula limnantheis</name>
    <dbReference type="NCBI Taxonomy" id="2528024"/>
    <lineage>
        <taxon>Bacteria</taxon>
        <taxon>Pseudomonadati</taxon>
        <taxon>Planctomycetota</taxon>
        <taxon>Planctomycetia</taxon>
        <taxon>Pirellulales</taxon>
        <taxon>Lacipirellulaceae</taxon>
        <taxon>Lacipirellula</taxon>
    </lineage>
</organism>
<evidence type="ECO:0000256" key="1">
    <source>
        <dbReference type="SAM" id="SignalP"/>
    </source>
</evidence>
<dbReference type="KEGG" id="llh:I41_21220"/>
<reference evidence="2 3" key="1">
    <citation type="submission" date="2019-02" db="EMBL/GenBank/DDBJ databases">
        <title>Deep-cultivation of Planctomycetes and their phenomic and genomic characterization uncovers novel biology.</title>
        <authorList>
            <person name="Wiegand S."/>
            <person name="Jogler M."/>
            <person name="Boedeker C."/>
            <person name="Pinto D."/>
            <person name="Vollmers J."/>
            <person name="Rivas-Marin E."/>
            <person name="Kohn T."/>
            <person name="Peeters S.H."/>
            <person name="Heuer A."/>
            <person name="Rast P."/>
            <person name="Oberbeckmann S."/>
            <person name="Bunk B."/>
            <person name="Jeske O."/>
            <person name="Meyerdierks A."/>
            <person name="Storesund J.E."/>
            <person name="Kallscheuer N."/>
            <person name="Luecker S."/>
            <person name="Lage O.M."/>
            <person name="Pohl T."/>
            <person name="Merkel B.J."/>
            <person name="Hornburger P."/>
            <person name="Mueller R.-W."/>
            <person name="Bruemmer F."/>
            <person name="Labrenz M."/>
            <person name="Spormann A.M."/>
            <person name="Op den Camp H."/>
            <person name="Overmann J."/>
            <person name="Amann R."/>
            <person name="Jetten M.S.M."/>
            <person name="Mascher T."/>
            <person name="Medema M.H."/>
            <person name="Devos D.P."/>
            <person name="Kaster A.-K."/>
            <person name="Ovreas L."/>
            <person name="Rohde M."/>
            <person name="Galperin M.Y."/>
            <person name="Jogler C."/>
        </authorList>
    </citation>
    <scope>NUCLEOTIDE SEQUENCE [LARGE SCALE GENOMIC DNA]</scope>
    <source>
        <strain evidence="2 3">I41</strain>
    </source>
</reference>
<dbReference type="Proteomes" id="UP000317909">
    <property type="component" value="Chromosome"/>
</dbReference>
<proteinExistence type="predicted"/>
<feature type="chain" id="PRO_5022174014" description="DUF1579 domain-containing protein" evidence="1">
    <location>
        <begin position="23"/>
        <end position="185"/>
    </location>
</feature>
<dbReference type="Pfam" id="PF07617">
    <property type="entry name" value="DUF1579"/>
    <property type="match status" value="1"/>
</dbReference>
<keyword evidence="1" id="KW-0732">Signal</keyword>
<sequence length="185" mass="20644" precursor="true">MRLYMIALTAFALMGARTLVRAQEMPELPKPQQEHKWLEQLVGDWEAQIEAQMGPGQPPLKAKATQSSTMLGDRWLVATSDGEMMGQPMTSVLTIGFDPAKEKYVGTFIASCGNELWTYEGQVSTDGKKLVLDTEGPNMMAPGSTAKYRETIEVKDKDHYHFTSSIEGPDGKMVQFMTAEYTRKK</sequence>
<feature type="signal peptide" evidence="1">
    <location>
        <begin position="1"/>
        <end position="22"/>
    </location>
</feature>
<gene>
    <name evidence="2" type="ORF">I41_21220</name>
</gene>